<name>A0ACC1PH44_9PEZI</name>
<accession>A0ACC1PH44</accession>
<evidence type="ECO:0000313" key="2">
    <source>
        <dbReference type="Proteomes" id="UP001143856"/>
    </source>
</evidence>
<organism evidence="1 2">
    <name type="scientific">Xylaria curta</name>
    <dbReference type="NCBI Taxonomy" id="42375"/>
    <lineage>
        <taxon>Eukaryota</taxon>
        <taxon>Fungi</taxon>
        <taxon>Dikarya</taxon>
        <taxon>Ascomycota</taxon>
        <taxon>Pezizomycotina</taxon>
        <taxon>Sordariomycetes</taxon>
        <taxon>Xylariomycetidae</taxon>
        <taxon>Xylariales</taxon>
        <taxon>Xylariaceae</taxon>
        <taxon>Xylaria</taxon>
    </lineage>
</organism>
<proteinExistence type="predicted"/>
<evidence type="ECO:0000313" key="1">
    <source>
        <dbReference type="EMBL" id="KAJ2991535.1"/>
    </source>
</evidence>
<sequence>MAYIYAYSFEPSKPPFPELDDVASVNAAEINLRAHGMKIYETFGKAHQVGNIPNASTTLHLQFQKERFQLWARSLGLFQQGHASLDYRVRDAFLVKQPLSSMLQTLLENLEELVSILLGERPPFEEQRYNRSKKEGDNELKEDKYENEEPDHSGSELSSPRDSDAQSDSENSFNEAECRLQLIAEAINSIYCLATKIRNPKNRPQRSLDQMCKHIPSNHRATHIQELEHLETVIVAYVQRQQISELLEILHQSNQQNMLSQYCLEDSWLIRRTGVANARRRIQFVYWKQHARRLGGSVAEPSDNFIAKEKHNGKIITLLNSGSVENQGQSLNKPISSAPPQSMATSATQIPSNMLKLQDATSVISHQSRVSTIFGPKGDKVTWPPPPQVTRGSNFFSCPYCLLLCPDSYLSSDYWRNHLIHDLQPYHCTYELCEDPNRLYGSRQEWIDHENQHTRVWHCQQHGDEFETQPEYIEHLQQYHENTKTEYFSAELLSSVVGPSMKPHRECPFCPTGFDSLVEIQRHLAFHLERLAVLALPRDEGDNDTDRGGNLSSKSHEAQQRGRKRSIHEDFEDGEQFIIDEYKNSAVVTSSILDLTEDNLNEERLLASASRPTSFTLPVWLDSINAENSFEHDKSPDETNLAEQSLGAVPTDPNNVASESQHNTDTGLTFYAELPAPIPATQDNQTTKRSSLYPMLNRLSLGQQFIPFLEQVEMAPKTFLDLPIRSPAYRPPEQPSQSVLAPGGSEAVELPRAQGYVEYLGWLN</sequence>
<comment type="caution">
    <text evidence="1">The sequence shown here is derived from an EMBL/GenBank/DDBJ whole genome shotgun (WGS) entry which is preliminary data.</text>
</comment>
<keyword evidence="2" id="KW-1185">Reference proteome</keyword>
<protein>
    <submittedName>
        <fullName evidence="1">Uncharacterized protein</fullName>
    </submittedName>
</protein>
<dbReference type="EMBL" id="JAPDGR010000324">
    <property type="protein sequence ID" value="KAJ2991535.1"/>
    <property type="molecule type" value="Genomic_DNA"/>
</dbReference>
<reference evidence="1" key="1">
    <citation type="submission" date="2022-10" db="EMBL/GenBank/DDBJ databases">
        <title>Genome Sequence of Xylaria curta.</title>
        <authorList>
            <person name="Buettner E."/>
        </authorList>
    </citation>
    <scope>NUCLEOTIDE SEQUENCE</scope>
    <source>
        <strain evidence="1">Babe10</strain>
    </source>
</reference>
<dbReference type="Proteomes" id="UP001143856">
    <property type="component" value="Unassembled WGS sequence"/>
</dbReference>
<gene>
    <name evidence="1" type="ORF">NUW58_g2479</name>
</gene>